<evidence type="ECO:0000256" key="4">
    <source>
        <dbReference type="ARBA" id="ARBA00023284"/>
    </source>
</evidence>
<protein>
    <submittedName>
        <fullName evidence="7">Thiol-disulfide isomerase/thioredoxin</fullName>
    </submittedName>
</protein>
<evidence type="ECO:0000256" key="2">
    <source>
        <dbReference type="ARBA" id="ARBA00022748"/>
    </source>
</evidence>
<comment type="subcellular location">
    <subcellularLocation>
        <location evidence="1">Cell envelope</location>
    </subcellularLocation>
</comment>
<dbReference type="GO" id="GO:0016853">
    <property type="term" value="F:isomerase activity"/>
    <property type="evidence" value="ECO:0007669"/>
    <property type="project" value="UniProtKB-KW"/>
</dbReference>
<keyword evidence="5" id="KW-0472">Membrane</keyword>
<dbReference type="CDD" id="cd02966">
    <property type="entry name" value="TlpA_like_family"/>
    <property type="match status" value="1"/>
</dbReference>
<dbReference type="PANTHER" id="PTHR42852">
    <property type="entry name" value="THIOL:DISULFIDE INTERCHANGE PROTEIN DSBE"/>
    <property type="match status" value="1"/>
</dbReference>
<feature type="transmembrane region" description="Helical" evidence="5">
    <location>
        <begin position="6"/>
        <end position="23"/>
    </location>
</feature>
<keyword evidence="8" id="KW-1185">Reference proteome</keyword>
<dbReference type="InterPro" id="IPR050553">
    <property type="entry name" value="Thioredoxin_ResA/DsbE_sf"/>
</dbReference>
<accession>A0A846MY33</accession>
<sequence>MTKPRLLVLVILGGVLLLSVLYWKMGPNGKAEASLGAPPAALTPFKLAKTPVAVPAVAFAGAGGAVQTLSAYKGKVVLLNLWAPWCGPCVKELPALAALQKAIPAEKFVVVPVDVSRDAQPDAAAFLKSHGVATLPAYVDSNAAVIRTFGAVGLPMTILIGKDGREIGRAEGAPDWSNPEVVAWIKAVAEG</sequence>
<dbReference type="GO" id="GO:0017004">
    <property type="term" value="P:cytochrome complex assembly"/>
    <property type="evidence" value="ECO:0007669"/>
    <property type="project" value="UniProtKB-KW"/>
</dbReference>
<dbReference type="InterPro" id="IPR036249">
    <property type="entry name" value="Thioredoxin-like_sf"/>
</dbReference>
<keyword evidence="7" id="KW-0413">Isomerase</keyword>
<evidence type="ECO:0000313" key="8">
    <source>
        <dbReference type="Proteomes" id="UP000570514"/>
    </source>
</evidence>
<dbReference type="PROSITE" id="PS51352">
    <property type="entry name" value="THIOREDOXIN_2"/>
    <property type="match status" value="1"/>
</dbReference>
<dbReference type="InterPro" id="IPR013766">
    <property type="entry name" value="Thioredoxin_domain"/>
</dbReference>
<evidence type="ECO:0000259" key="6">
    <source>
        <dbReference type="PROSITE" id="PS51352"/>
    </source>
</evidence>
<dbReference type="PROSITE" id="PS00194">
    <property type="entry name" value="THIOREDOXIN_1"/>
    <property type="match status" value="1"/>
</dbReference>
<dbReference type="InterPro" id="IPR013740">
    <property type="entry name" value="Redoxin"/>
</dbReference>
<dbReference type="InterPro" id="IPR017937">
    <property type="entry name" value="Thioredoxin_CS"/>
</dbReference>
<dbReference type="Pfam" id="PF08534">
    <property type="entry name" value="Redoxin"/>
    <property type="match status" value="1"/>
</dbReference>
<dbReference type="GO" id="GO:0030313">
    <property type="term" value="C:cell envelope"/>
    <property type="evidence" value="ECO:0007669"/>
    <property type="project" value="UniProtKB-SubCell"/>
</dbReference>
<proteinExistence type="predicted"/>
<keyword evidence="2" id="KW-0201">Cytochrome c-type biogenesis</keyword>
<evidence type="ECO:0000256" key="3">
    <source>
        <dbReference type="ARBA" id="ARBA00023157"/>
    </source>
</evidence>
<feature type="domain" description="Thioredoxin" evidence="6">
    <location>
        <begin position="48"/>
        <end position="190"/>
    </location>
</feature>
<evidence type="ECO:0000313" key="7">
    <source>
        <dbReference type="EMBL" id="NIK87920.1"/>
    </source>
</evidence>
<dbReference type="GO" id="GO:0015036">
    <property type="term" value="F:disulfide oxidoreductase activity"/>
    <property type="evidence" value="ECO:0007669"/>
    <property type="project" value="UniProtKB-ARBA"/>
</dbReference>
<evidence type="ECO:0000256" key="5">
    <source>
        <dbReference type="SAM" id="Phobius"/>
    </source>
</evidence>
<dbReference type="Gene3D" id="3.40.30.10">
    <property type="entry name" value="Glutaredoxin"/>
    <property type="match status" value="1"/>
</dbReference>
<reference evidence="7 8" key="1">
    <citation type="submission" date="2020-03" db="EMBL/GenBank/DDBJ databases">
        <title>Genomic Encyclopedia of Type Strains, Phase IV (KMG-IV): sequencing the most valuable type-strain genomes for metagenomic binning, comparative biology and taxonomic classification.</title>
        <authorList>
            <person name="Goeker M."/>
        </authorList>
    </citation>
    <scope>NUCLEOTIDE SEQUENCE [LARGE SCALE GENOMIC DNA]</scope>
    <source>
        <strain evidence="7 8">DSM 19867</strain>
    </source>
</reference>
<dbReference type="RefSeq" id="WP_167081924.1">
    <property type="nucleotide sequence ID" value="NZ_BAAADC010000001.1"/>
</dbReference>
<comment type="caution">
    <text evidence="7">The sequence shown here is derived from an EMBL/GenBank/DDBJ whole genome shotgun (WGS) entry which is preliminary data.</text>
</comment>
<name>A0A846MY33_9PROT</name>
<keyword evidence="5" id="KW-0812">Transmembrane</keyword>
<dbReference type="SUPFAM" id="SSF52833">
    <property type="entry name" value="Thioredoxin-like"/>
    <property type="match status" value="1"/>
</dbReference>
<organism evidence="7 8">
    <name type="scientific">Rhizomicrobium palustre</name>
    <dbReference type="NCBI Taxonomy" id="189966"/>
    <lineage>
        <taxon>Bacteria</taxon>
        <taxon>Pseudomonadati</taxon>
        <taxon>Pseudomonadota</taxon>
        <taxon>Alphaproteobacteria</taxon>
        <taxon>Micropepsales</taxon>
        <taxon>Micropepsaceae</taxon>
        <taxon>Rhizomicrobium</taxon>
    </lineage>
</organism>
<evidence type="ECO:0000256" key="1">
    <source>
        <dbReference type="ARBA" id="ARBA00004196"/>
    </source>
</evidence>
<keyword evidence="5" id="KW-1133">Transmembrane helix</keyword>
<dbReference type="Proteomes" id="UP000570514">
    <property type="component" value="Unassembled WGS sequence"/>
</dbReference>
<dbReference type="AlphaFoldDB" id="A0A846MY33"/>
<gene>
    <name evidence="7" type="ORF">FHS83_001238</name>
</gene>
<dbReference type="PANTHER" id="PTHR42852:SF6">
    <property type="entry name" value="THIOL:DISULFIDE INTERCHANGE PROTEIN DSBE"/>
    <property type="match status" value="1"/>
</dbReference>
<dbReference type="EMBL" id="JAASRM010000001">
    <property type="protein sequence ID" value="NIK87920.1"/>
    <property type="molecule type" value="Genomic_DNA"/>
</dbReference>
<keyword evidence="3" id="KW-1015">Disulfide bond</keyword>
<keyword evidence="4" id="KW-0676">Redox-active center</keyword>